<keyword evidence="2" id="KW-1185">Reference proteome</keyword>
<protein>
    <submittedName>
        <fullName evidence="1">Gag-Pol polyprotein</fullName>
    </submittedName>
</protein>
<accession>A0A8J4WY13</accession>
<evidence type="ECO:0000313" key="1">
    <source>
        <dbReference type="EMBL" id="KAF5895156.1"/>
    </source>
</evidence>
<dbReference type="Proteomes" id="UP000727407">
    <property type="component" value="Unassembled WGS sequence"/>
</dbReference>
<dbReference type="AlphaFoldDB" id="A0A8J4WY13"/>
<reference evidence="1" key="1">
    <citation type="submission" date="2020-07" db="EMBL/GenBank/DDBJ databases">
        <title>Clarias magur genome sequencing, assembly and annotation.</title>
        <authorList>
            <person name="Kushwaha B."/>
            <person name="Kumar R."/>
            <person name="Das P."/>
            <person name="Joshi C.G."/>
            <person name="Kumar D."/>
            <person name="Nagpure N.S."/>
            <person name="Pandey M."/>
            <person name="Agarwal S."/>
            <person name="Srivastava S."/>
            <person name="Singh M."/>
            <person name="Sahoo L."/>
            <person name="Jayasankar P."/>
            <person name="Meher P.K."/>
            <person name="Koringa P.G."/>
            <person name="Iquebal M.A."/>
            <person name="Das S.P."/>
            <person name="Bit A."/>
            <person name="Patnaik S."/>
            <person name="Patel N."/>
            <person name="Shah T.M."/>
            <person name="Hinsu A."/>
            <person name="Jena J.K."/>
        </authorList>
    </citation>
    <scope>NUCLEOTIDE SEQUENCE</scope>
    <source>
        <strain evidence="1">CIFAMagur01</strain>
        <tissue evidence="1">Testis</tissue>
    </source>
</reference>
<sequence>MEEGRKGRNLYSCCTELFFDSLKNGKVSLQPWAQPTNSPPRPPTYTTPILSLVLFCPIVPHVMDFGAYQREREGREETKRRNLGLTDSYIAMLPGGANHYATHRQH</sequence>
<organism evidence="1 2">
    <name type="scientific">Clarias magur</name>
    <name type="common">Asian catfish</name>
    <name type="synonym">Macropteronotus magur</name>
    <dbReference type="NCBI Taxonomy" id="1594786"/>
    <lineage>
        <taxon>Eukaryota</taxon>
        <taxon>Metazoa</taxon>
        <taxon>Chordata</taxon>
        <taxon>Craniata</taxon>
        <taxon>Vertebrata</taxon>
        <taxon>Euteleostomi</taxon>
        <taxon>Actinopterygii</taxon>
        <taxon>Neopterygii</taxon>
        <taxon>Teleostei</taxon>
        <taxon>Ostariophysi</taxon>
        <taxon>Siluriformes</taxon>
        <taxon>Clariidae</taxon>
        <taxon>Clarias</taxon>
    </lineage>
</organism>
<evidence type="ECO:0000313" key="2">
    <source>
        <dbReference type="Proteomes" id="UP000727407"/>
    </source>
</evidence>
<proteinExistence type="predicted"/>
<name>A0A8J4WY13_CLAMG</name>
<gene>
    <name evidence="1" type="primary">gag-pol</name>
    <name evidence="1" type="ORF">DAT39_015148</name>
</gene>
<comment type="caution">
    <text evidence="1">The sequence shown here is derived from an EMBL/GenBank/DDBJ whole genome shotgun (WGS) entry which is preliminary data.</text>
</comment>
<dbReference type="EMBL" id="QNUK01000338">
    <property type="protein sequence ID" value="KAF5895156.1"/>
    <property type="molecule type" value="Genomic_DNA"/>
</dbReference>